<evidence type="ECO:0000313" key="2">
    <source>
        <dbReference type="EMBL" id="RDU23998.1"/>
    </source>
</evidence>
<feature type="transmembrane region" description="Helical" evidence="1">
    <location>
        <begin position="5"/>
        <end position="22"/>
    </location>
</feature>
<name>A0A371AWQ3_9FIRM</name>
<keyword evidence="1" id="KW-0812">Transmembrane</keyword>
<sequence>MLNKISTILIILGIIFGILGYLSSENIMLSRSQTYTICNISFMFMIIGNILGLITAIIKYKKDKQ</sequence>
<keyword evidence="3" id="KW-1185">Reference proteome</keyword>
<evidence type="ECO:0000256" key="1">
    <source>
        <dbReference type="SAM" id="Phobius"/>
    </source>
</evidence>
<keyword evidence="1" id="KW-0472">Membrane</keyword>
<keyword evidence="1" id="KW-1133">Transmembrane helix</keyword>
<comment type="caution">
    <text evidence="2">The sequence shown here is derived from an EMBL/GenBank/DDBJ whole genome shotgun (WGS) entry which is preliminary data.</text>
</comment>
<dbReference type="Proteomes" id="UP000255036">
    <property type="component" value="Unassembled WGS sequence"/>
</dbReference>
<protein>
    <submittedName>
        <fullName evidence="2">Uncharacterized protein</fullName>
    </submittedName>
</protein>
<feature type="transmembrane region" description="Helical" evidence="1">
    <location>
        <begin position="34"/>
        <end position="58"/>
    </location>
</feature>
<dbReference type="AlphaFoldDB" id="A0A371AWQ3"/>
<dbReference type="EMBL" id="QRCT01000016">
    <property type="protein sequence ID" value="RDU23998.1"/>
    <property type="molecule type" value="Genomic_DNA"/>
</dbReference>
<accession>A0A371AWQ3</accession>
<reference evidence="2 3" key="1">
    <citation type="submission" date="2018-07" db="EMBL/GenBank/DDBJ databases">
        <title>Anaerosacharophilus polymeroproducens gen. nov. sp. nov., an anaerobic bacterium isolated from salt field.</title>
        <authorList>
            <person name="Kim W."/>
            <person name="Yang S.-H."/>
            <person name="Oh J."/>
            <person name="Lee J.-H."/>
            <person name="Kwon K.K."/>
        </authorList>
    </citation>
    <scope>NUCLEOTIDE SEQUENCE [LARGE SCALE GENOMIC DNA]</scope>
    <source>
        <strain evidence="2 3">MCWD5</strain>
    </source>
</reference>
<gene>
    <name evidence="2" type="ORF">DWV06_06815</name>
</gene>
<evidence type="ECO:0000313" key="3">
    <source>
        <dbReference type="Proteomes" id="UP000255036"/>
    </source>
</evidence>
<organism evidence="2 3">
    <name type="scientific">Anaerosacchariphilus polymeriproducens</name>
    <dbReference type="NCBI Taxonomy" id="1812858"/>
    <lineage>
        <taxon>Bacteria</taxon>
        <taxon>Bacillati</taxon>
        <taxon>Bacillota</taxon>
        <taxon>Clostridia</taxon>
        <taxon>Lachnospirales</taxon>
        <taxon>Lachnospiraceae</taxon>
        <taxon>Anaerosacchariphilus</taxon>
    </lineage>
</organism>
<proteinExistence type="predicted"/>